<dbReference type="Proteomes" id="UP000215059">
    <property type="component" value="Unassembled WGS sequence"/>
</dbReference>
<reference evidence="2 3" key="1">
    <citation type="submission" date="2017-07" db="EMBL/GenBank/DDBJ databases">
        <title>Fictibacillus sp. nov. GDSW-R2A3 Genome sequencing and assembly.</title>
        <authorList>
            <person name="Mayilraj S."/>
        </authorList>
    </citation>
    <scope>NUCLEOTIDE SEQUENCE [LARGE SCALE GENOMIC DNA]</scope>
    <source>
        <strain evidence="2 3">GDSW-R2A3</strain>
    </source>
</reference>
<evidence type="ECO:0000313" key="2">
    <source>
        <dbReference type="EMBL" id="OYD57890.1"/>
    </source>
</evidence>
<dbReference type="AlphaFoldDB" id="A0A235F9A0"/>
<dbReference type="RefSeq" id="WP_094251923.1">
    <property type="nucleotide sequence ID" value="NZ_JBHLXL010000001.1"/>
</dbReference>
<comment type="caution">
    <text evidence="2">The sequence shown here is derived from an EMBL/GenBank/DDBJ whole genome shotgun (WGS) entry which is preliminary data.</text>
</comment>
<dbReference type="InterPro" id="IPR025400">
    <property type="entry name" value="Lin1244/Lin1753-like_N"/>
</dbReference>
<dbReference type="Pfam" id="PF14297">
    <property type="entry name" value="Lin1244_N"/>
    <property type="match status" value="1"/>
</dbReference>
<evidence type="ECO:0000313" key="3">
    <source>
        <dbReference type="Proteomes" id="UP000215059"/>
    </source>
</evidence>
<proteinExistence type="predicted"/>
<accession>A0A235F9A0</accession>
<dbReference type="EMBL" id="NOII01000002">
    <property type="protein sequence ID" value="OYD57890.1"/>
    <property type="molecule type" value="Genomic_DNA"/>
</dbReference>
<sequence length="290" mass="34156">MKEAFYFSHDSNARHDPKISAMRSVYGTEGYGMYWMLIEILREQEDFKLKKGKHLFNALAMQMQCKSDFAQKFVEDCIHEFDLLVEDDENIWSLSLIKRMELKETISEKRRKAAKKRWEKSSNDADSENLGMQEECKSNANAMQMQTKSNAIKEKKVKESKDLKDIRRKHVYDPASIPFQLAKRLYERILANNPAHKEPDLQKWADDMRKLIDIDGKDPRVIAKMIDWVQQNTFWHKNILSGAKLRDQYDRLHLEIQEKQNKVKPFKPREEPVVKPLEHINANNLFGGEG</sequence>
<evidence type="ECO:0000259" key="1">
    <source>
        <dbReference type="Pfam" id="PF14297"/>
    </source>
</evidence>
<keyword evidence="3" id="KW-1185">Reference proteome</keyword>
<gene>
    <name evidence="2" type="ORF">CGZ90_08290</name>
</gene>
<feature type="domain" description="Lin1244/Lin1753-like N-terminal" evidence="1">
    <location>
        <begin position="6"/>
        <end position="92"/>
    </location>
</feature>
<dbReference type="OrthoDB" id="1821976at2"/>
<name>A0A235F9A0_9BACL</name>
<organism evidence="2 3">
    <name type="scientific">Fictibacillus aquaticus</name>
    <dbReference type="NCBI Taxonomy" id="2021314"/>
    <lineage>
        <taxon>Bacteria</taxon>
        <taxon>Bacillati</taxon>
        <taxon>Bacillota</taxon>
        <taxon>Bacilli</taxon>
        <taxon>Bacillales</taxon>
        <taxon>Fictibacillaceae</taxon>
        <taxon>Fictibacillus</taxon>
    </lineage>
</organism>
<protein>
    <recommendedName>
        <fullName evidence="1">Lin1244/Lin1753-like N-terminal domain-containing protein</fullName>
    </recommendedName>
</protein>